<organism evidence="2 3">
    <name type="scientific">Paenibacillus macquariensis</name>
    <dbReference type="NCBI Taxonomy" id="948756"/>
    <lineage>
        <taxon>Bacteria</taxon>
        <taxon>Bacillati</taxon>
        <taxon>Bacillota</taxon>
        <taxon>Bacilli</taxon>
        <taxon>Bacillales</taxon>
        <taxon>Paenibacillaceae</taxon>
        <taxon>Paenibacillus</taxon>
    </lineage>
</organism>
<evidence type="ECO:0000313" key="3">
    <source>
        <dbReference type="Proteomes" id="UP000186666"/>
    </source>
</evidence>
<reference evidence="2 3" key="1">
    <citation type="submission" date="2017-01" db="EMBL/GenBank/DDBJ databases">
        <authorList>
            <person name="Varghese N."/>
            <person name="Submissions S."/>
        </authorList>
    </citation>
    <scope>NUCLEOTIDE SEQUENCE [LARGE SCALE GENOMIC DNA]</scope>
    <source>
        <strain evidence="2 3">ATCC 23464</strain>
    </source>
</reference>
<keyword evidence="3" id="KW-1185">Reference proteome</keyword>
<protein>
    <submittedName>
        <fullName evidence="2">Uncharacterized protein</fullName>
    </submittedName>
</protein>
<evidence type="ECO:0000313" key="2">
    <source>
        <dbReference type="EMBL" id="SIR74045.1"/>
    </source>
</evidence>
<evidence type="ECO:0000256" key="1">
    <source>
        <dbReference type="SAM" id="Phobius"/>
    </source>
</evidence>
<accession>A0ABY1KF07</accession>
<sequence length="73" mass="8457">MRKIWISIVALLIGNIISNLTYRRLDFFQYNTVIDFYALENIIKIISNYALTVMIALSIYGLISIIVKKTKSK</sequence>
<dbReference type="Proteomes" id="UP000186666">
    <property type="component" value="Unassembled WGS sequence"/>
</dbReference>
<feature type="transmembrane region" description="Helical" evidence="1">
    <location>
        <begin position="42"/>
        <end position="67"/>
    </location>
</feature>
<name>A0ABY1KF07_9BACL</name>
<keyword evidence="1" id="KW-0812">Transmembrane</keyword>
<gene>
    <name evidence="2" type="ORF">SAMN05421578_1574</name>
</gene>
<keyword evidence="1" id="KW-0472">Membrane</keyword>
<keyword evidence="1" id="KW-1133">Transmembrane helix</keyword>
<comment type="caution">
    <text evidence="2">The sequence shown here is derived from an EMBL/GenBank/DDBJ whole genome shotgun (WGS) entry which is preliminary data.</text>
</comment>
<dbReference type="RefSeq" id="WP_068591754.1">
    <property type="nucleotide sequence ID" value="NZ_FTNK01000057.1"/>
</dbReference>
<proteinExistence type="predicted"/>
<dbReference type="EMBL" id="FTNK01000057">
    <property type="protein sequence ID" value="SIR74045.1"/>
    <property type="molecule type" value="Genomic_DNA"/>
</dbReference>